<feature type="region of interest" description="Disordered" evidence="1">
    <location>
        <begin position="21"/>
        <end position="42"/>
    </location>
</feature>
<dbReference type="EMBL" id="AM039952">
    <property type="protein sequence ID" value="CAJ24882.1"/>
    <property type="molecule type" value="Genomic_DNA"/>
</dbReference>
<accession>Q3BQT1</accession>
<dbReference type="HOGENOM" id="CLU_1634724_0_0_6"/>
<dbReference type="KEGG" id="xcv:XCV3151"/>
<gene>
    <name evidence="2" type="ordered locus">XCV3151</name>
</gene>
<dbReference type="Proteomes" id="UP000007069">
    <property type="component" value="Chromosome"/>
</dbReference>
<sequence>MRSSGAANWSRPSFAAHLQTGVGSHAQGGGGDNATAPAPPVAHDRCASAAQGLRRMQGDASFPHPLWMEVAQGCGQVRAGPGLQRCQDGWRKNDQRFEGDFFRVWVHAIPAGSAKWSALVTLWSRAGIERPSRCGEPGDHVGLCDPPSLGAHSRAAIDRPRCLGNVVWRHVDAA</sequence>
<dbReference type="AlphaFoldDB" id="Q3BQT1"/>
<evidence type="ECO:0000313" key="3">
    <source>
        <dbReference type="Proteomes" id="UP000007069"/>
    </source>
</evidence>
<protein>
    <submittedName>
        <fullName evidence="2">Uncharacterized protein</fullName>
    </submittedName>
</protein>
<evidence type="ECO:0000313" key="2">
    <source>
        <dbReference type="EMBL" id="CAJ24882.1"/>
    </source>
</evidence>
<evidence type="ECO:0000256" key="1">
    <source>
        <dbReference type="SAM" id="MobiDB-lite"/>
    </source>
</evidence>
<proteinExistence type="predicted"/>
<organism evidence="3">
    <name type="scientific">Xanthomonas euvesicatoria pv. vesicatoria (strain 85-10)</name>
    <name type="common">Xanthomonas campestris pv. vesicatoria</name>
    <dbReference type="NCBI Taxonomy" id="316273"/>
    <lineage>
        <taxon>Bacteria</taxon>
        <taxon>Pseudomonadati</taxon>
        <taxon>Pseudomonadota</taxon>
        <taxon>Gammaproteobacteria</taxon>
        <taxon>Lysobacterales</taxon>
        <taxon>Lysobacteraceae</taxon>
        <taxon>Xanthomonas</taxon>
    </lineage>
</organism>
<name>Q3BQT1_XANE5</name>
<reference evidence="2 3" key="1">
    <citation type="journal article" date="2005" name="J. Bacteriol.">
        <title>Insights into genome plasticity and pathogenicity of the plant pathogenic Bacterium Xanthomonas campestris pv. vesicatoria revealed by the complete genome sequence.</title>
        <authorList>
            <person name="Thieme F."/>
            <person name="Koebnik R."/>
            <person name="Bekel T."/>
            <person name="Berger C."/>
            <person name="Boch J."/>
            <person name="Buettner D."/>
            <person name="Caldana C."/>
            <person name="Gaigalat L."/>
            <person name="Goesmann A."/>
            <person name="Kay S."/>
            <person name="Kirchner O."/>
            <person name="Lanz C."/>
            <person name="Linke B."/>
            <person name="McHardy A.C."/>
            <person name="Meyer F."/>
            <person name="Mittenhuber G."/>
            <person name="Nies D.H."/>
            <person name="Niesbach-Kloesgen U."/>
            <person name="Patschkowski T."/>
            <person name="Rueckert C."/>
            <person name="Rupp O."/>
            <person name="Schneicker S."/>
            <person name="Schuster S.C."/>
            <person name="Vorhoelter F.J."/>
            <person name="Weber E."/>
            <person name="Puehler A."/>
            <person name="Bonas U."/>
            <person name="Bartels D."/>
            <person name="Kaiser O."/>
        </authorList>
    </citation>
    <scope>NUCLEOTIDE SEQUENCE [LARGE SCALE GENOMIC DNA]</scope>
    <source>
        <strain evidence="2 3">85-10</strain>
    </source>
</reference>